<sequence length="1668" mass="196780">MNPIKSQKRFFEVCILFLFLIPGLLFSQSEEDPFDELIREKKEIFGSEKEEKFPIRAIVYDLEDWPGHSSWHAFWLIRKTDYPKFNQFRIFPFFNSISAKSGKASMNYLFPFYSYRFIERDGKEDVSFLSPLYYSRSIRSSSDSGGLKEDTKFFWLAYNSSASGAGYENNFLMIPGFFPLFIRKTENENGKKSSSTMILPALFFHKGSVEESATTFTLFQWGNDSEKSYFRVFPLFYYSESKHNGGYTFAFFPLFYRSKGQSDSVRTSSLYSPLWWETEESGAGYYSNWGFSPILFYYWNKSISVTGESSRRFFLPLLFYTADEGEEKSSRNLFFFRWGKEYTRSFFNVFPLYFSNYEETENRFRVWGPLYYYSVDRRKRTFYAINSFAEFDRSSGLERLIFAPFLFYKKDSHFTFLPFYHRSYLDDGDSLLLALPLIYRRSGSEYSKNLILNTYWERENGKTAALTVFPFWFEREGRYFHFAPFYFSWRGAGNSAHRAGPFYYQYRSEEIYRDYYFNTFVQRENGKGWTKFFSVPFVFYEKDSYLHFPIFGFFHFQDGNAFETIAPLYYRYRSDTKKEFFLLGYHDYKDESSAFTRFHPFYYSSEESDGSAFLGLGGLFYRWKDSSGDTNARMFLPIHYYRKNEFNLWIPFYFRFGQDRDRYVSFSPIHFRQRSATTDRDWLLFYYSSENREEKTSSRYVVPFYFEWKGKESSGDILFPFYLKYYERNKNLELYFGGLSVSQAGGSFDTSVKSGESNKQFYVDLDYSFAYNVFSVSLRKEISNPLNFFQQEVREEVPSSVTDKSAIKNSVSTNARSSSIAEERGISDSRENGFASYKKLARETSRNYFGWEFLFGIASYQSGDEKKHFRILPLGWFTWGKNDDDRIFAFPLPLPTFWGTAGKEEYRVVFPIYAEQRKGPDFIRSVGLFLFVQEKEKDREEYSVLWPLTKYSRSKDEVAYHFFPLFTHRESAESTTTKSLLYYRSKERTGMRETSSFHGILFPLYHSRADNYDKNGVSANSGYSLFFPFYYTNFEDRWSGGTASFRRKNIYTPLFLYRNTEDASLRVKKVVWISPLFYSSTQETMEGNSIVSESDLFLPIPLLYKYDRVVETPNSTSPESKNVREISGWNWIFLANYERSRSSLSLENRMNVKLLLGGIFGFDHETSSQRESYSWNASLFYFRKRIFEAGVLKYSSDVIPILYSNEETENSSETTILLLAGTKSDRSSGMKRVMFLPFWYEKEETSKRGYTDSKIFTPLFFQSKSQQESADGNYSVDRFYPILPLPLLYTFESRIREDKLKKDVYGFDWLVFANYKKTGYPGEGNESVSLKAAFALFGYEKEVTSKEYESSWYLFPFVFYKNSNRNGVDSYRTVIPVLAYRSYREFEGKVQSRTNLLGIFLDYQRNDYDGSFSFFLFPSLYFSKEDATGDKTSAFLPLFYYSRNMNNPEYSFFLMGLYRGRSSEYVRSNFLYLFDIKNSIREQKTELSLFLGVFHSEFEKDRTRWAVLGGVLAGYESSPVMTDWNFLWIRYLNSPQERIQNFLPIYRYSETADSSSLLAPPILTYHSADKDGSLTLAGLGLLYYKNRSRIDREENTKILGGLAFFSESKAERGYRSMGSLGLPLLGGLLWQYEFEDETGFEKFSLLKFVYSRTTHNGKTYNRIFGIKL</sequence>
<organism evidence="1 2">
    <name type="scientific">Leptospira gomenensis</name>
    <dbReference type="NCBI Taxonomy" id="2484974"/>
    <lineage>
        <taxon>Bacteria</taxon>
        <taxon>Pseudomonadati</taxon>
        <taxon>Spirochaetota</taxon>
        <taxon>Spirochaetia</taxon>
        <taxon>Leptospirales</taxon>
        <taxon>Leptospiraceae</taxon>
        <taxon>Leptospira</taxon>
    </lineage>
</organism>
<keyword evidence="2" id="KW-1185">Reference proteome</keyword>
<accession>A0A5F1YCT2</accession>
<dbReference type="EMBL" id="RQFA01000028">
    <property type="protein sequence ID" value="TGK35579.1"/>
    <property type="molecule type" value="Genomic_DNA"/>
</dbReference>
<dbReference type="NCBIfam" id="NF047486">
    <property type="entry name" value="LA_1737_Cterm"/>
    <property type="match status" value="1"/>
</dbReference>
<evidence type="ECO:0000313" key="1">
    <source>
        <dbReference type="EMBL" id="TGK35579.1"/>
    </source>
</evidence>
<proteinExistence type="predicted"/>
<reference evidence="1" key="1">
    <citation type="journal article" date="2019" name="PLoS Negl. Trop. Dis.">
        <title>Revisiting the worldwide diversity of Leptospira species in the environment.</title>
        <authorList>
            <person name="Vincent A.T."/>
            <person name="Schiettekatte O."/>
            <person name="Bourhy P."/>
            <person name="Veyrier F.J."/>
            <person name="Picardeau M."/>
        </authorList>
    </citation>
    <scope>NUCLEOTIDE SEQUENCE [LARGE SCALE GENOMIC DNA]</scope>
    <source>
        <strain evidence="1">201800299</strain>
    </source>
</reference>
<name>A0A5F1YCT2_9LEPT</name>
<protein>
    <submittedName>
        <fullName evidence="1">Uncharacterized protein</fullName>
    </submittedName>
</protein>
<dbReference type="Proteomes" id="UP000298277">
    <property type="component" value="Unassembled WGS sequence"/>
</dbReference>
<comment type="caution">
    <text evidence="1">The sequence shown here is derived from an EMBL/GenBank/DDBJ whole genome shotgun (WGS) entry which is preliminary data.</text>
</comment>
<evidence type="ECO:0000313" key="2">
    <source>
        <dbReference type="Proteomes" id="UP000298277"/>
    </source>
</evidence>
<dbReference type="OrthoDB" id="341491at2"/>
<dbReference type="RefSeq" id="WP_135592617.1">
    <property type="nucleotide sequence ID" value="NZ_RQFB01000143.1"/>
</dbReference>
<gene>
    <name evidence="1" type="ORF">EHQ17_06570</name>
</gene>